<keyword evidence="2" id="KW-1185">Reference proteome</keyword>
<dbReference type="STRING" id="463040.CAL15_14960"/>
<dbReference type="AlphaFoldDB" id="A0A1W6ZDU6"/>
<accession>A0A1W6ZDU6</accession>
<dbReference type="KEGG" id="bgm:CAL15_14960"/>
<protein>
    <submittedName>
        <fullName evidence="1">Uncharacterized protein</fullName>
    </submittedName>
</protein>
<evidence type="ECO:0000313" key="2">
    <source>
        <dbReference type="Proteomes" id="UP000194161"/>
    </source>
</evidence>
<evidence type="ECO:0000313" key="1">
    <source>
        <dbReference type="EMBL" id="ARP95568.1"/>
    </source>
</evidence>
<proteinExistence type="predicted"/>
<dbReference type="Proteomes" id="UP000194161">
    <property type="component" value="Chromosome"/>
</dbReference>
<dbReference type="EMBL" id="CP021111">
    <property type="protein sequence ID" value="ARP95568.1"/>
    <property type="molecule type" value="Genomic_DNA"/>
</dbReference>
<gene>
    <name evidence="1" type="ORF">CAL15_14960</name>
</gene>
<organism evidence="1 2">
    <name type="scientific">Bordetella genomosp. 13</name>
    <dbReference type="NCBI Taxonomy" id="463040"/>
    <lineage>
        <taxon>Bacteria</taxon>
        <taxon>Pseudomonadati</taxon>
        <taxon>Pseudomonadota</taxon>
        <taxon>Betaproteobacteria</taxon>
        <taxon>Burkholderiales</taxon>
        <taxon>Alcaligenaceae</taxon>
        <taxon>Bordetella</taxon>
    </lineage>
</organism>
<name>A0A1W6ZDU6_9BORD</name>
<sequence>MRRKAELTKAGAMQSDPRKMLEVQSKVIALTRQIQEESVSLAVSIRSMNDPLHTIDDVQSGRTQL</sequence>
<reference evidence="1 2" key="1">
    <citation type="submission" date="2017-05" db="EMBL/GenBank/DDBJ databases">
        <title>Complete and WGS of Bordetella genogroups.</title>
        <authorList>
            <person name="Spilker T."/>
            <person name="LiPuma J."/>
        </authorList>
    </citation>
    <scope>NUCLEOTIDE SEQUENCE [LARGE SCALE GENOMIC DNA]</scope>
    <source>
        <strain evidence="1 2">AU7206</strain>
    </source>
</reference>